<dbReference type="GO" id="GO:0003887">
    <property type="term" value="F:DNA-directed DNA polymerase activity"/>
    <property type="evidence" value="ECO:0007669"/>
    <property type="project" value="UniProtKB-EC"/>
</dbReference>
<dbReference type="CDD" id="cd00009">
    <property type="entry name" value="AAA"/>
    <property type="match status" value="1"/>
</dbReference>
<sequence length="325" mass="37315">MRYQFTFFANKIFYSSNLGPLMTIQPLVEKYRPSTLDEVLGNELVISALKSLQEHDNLPHILLYGPPGTGKTTSIRAIAKFLYKHTIMCNVLELNASDDRGINVVREQIKSFAMCRSFQNKKKLVILDEADSMSRDAQNALRRVIEDYSGNVRFCLIANYAHKIIPAIQSRCSKFRFSPVSSGLIKERVKSIAEMENIPIDDKCIDMLVQESEGDMRTLINTLDGLSQFKGKITANMILPELDFEKVFELSRAKKYVEAKMMILEKLEELDFMTFFRRLTGYIRESKKFVNYDIYEELAQIEHRIAVGCSEKIQIACLVRVLGSY</sequence>
<dbReference type="SUPFAM" id="SSF52540">
    <property type="entry name" value="P-loop containing nucleoside triphosphate hydrolases"/>
    <property type="match status" value="1"/>
</dbReference>
<evidence type="ECO:0000256" key="5">
    <source>
        <dbReference type="ARBA" id="ARBA00022840"/>
    </source>
</evidence>
<keyword evidence="4" id="KW-0547">Nucleotide-binding</keyword>
<dbReference type="FunFam" id="3.40.50.300:FF:000129">
    <property type="entry name" value="Replication factor C subunit 5"/>
    <property type="match status" value="1"/>
</dbReference>
<dbReference type="HOGENOM" id="CLU_042324_2_0_1"/>
<dbReference type="GO" id="GO:0005829">
    <property type="term" value="C:cytosol"/>
    <property type="evidence" value="ECO:0007669"/>
    <property type="project" value="EnsemblFungi"/>
</dbReference>
<dbReference type="PANTHER" id="PTHR11669:SF9">
    <property type="entry name" value="REPLICATION FACTOR C SUBUNIT 5"/>
    <property type="match status" value="1"/>
</dbReference>
<dbReference type="GO" id="GO:0006281">
    <property type="term" value="P:DNA repair"/>
    <property type="evidence" value="ECO:0007669"/>
    <property type="project" value="TreeGrafter"/>
</dbReference>
<gene>
    <name evidence="7" type="ORF">THOM_1422</name>
</gene>
<dbReference type="GO" id="GO:0005524">
    <property type="term" value="F:ATP binding"/>
    <property type="evidence" value="ECO:0007669"/>
    <property type="project" value="UniProtKB-KW"/>
</dbReference>
<dbReference type="CDD" id="cd18140">
    <property type="entry name" value="HLD_clamp_RFC"/>
    <property type="match status" value="1"/>
</dbReference>
<dbReference type="SUPFAM" id="SSF48019">
    <property type="entry name" value="post-AAA+ oligomerization domain-like"/>
    <property type="match status" value="1"/>
</dbReference>
<keyword evidence="7" id="KW-0548">Nucleotidyltransferase</keyword>
<dbReference type="OrthoDB" id="4199794at2759"/>
<evidence type="ECO:0000256" key="4">
    <source>
        <dbReference type="ARBA" id="ARBA00022741"/>
    </source>
</evidence>
<dbReference type="GO" id="GO:0031389">
    <property type="term" value="C:Rad17 RFC-like complex"/>
    <property type="evidence" value="ECO:0007669"/>
    <property type="project" value="EnsemblFungi"/>
</dbReference>
<keyword evidence="5" id="KW-0067">ATP-binding</keyword>
<dbReference type="InterPro" id="IPR003593">
    <property type="entry name" value="AAA+_ATPase"/>
</dbReference>
<dbReference type="AlphaFoldDB" id="L7JX32"/>
<accession>L7JX32</accession>
<dbReference type="FunCoup" id="L7JX32">
    <property type="interactions" value="172"/>
</dbReference>
<comment type="similarity">
    <text evidence="2">Belongs to the activator 1 small subunits family.</text>
</comment>
<name>L7JX32_TRAHO</name>
<keyword evidence="7" id="KW-0808">Transferase</keyword>
<dbReference type="InterPro" id="IPR003959">
    <property type="entry name" value="ATPase_AAA_core"/>
</dbReference>
<dbReference type="PANTHER" id="PTHR11669">
    <property type="entry name" value="REPLICATION FACTOR C / DNA POLYMERASE III GAMMA-TAU SUBUNIT"/>
    <property type="match status" value="1"/>
</dbReference>
<dbReference type="EC" id="2.7.7.7" evidence="7"/>
<dbReference type="STRING" id="72359.L7JX32"/>
<dbReference type="OMA" id="AEDNLPW"/>
<evidence type="ECO:0000256" key="2">
    <source>
        <dbReference type="ARBA" id="ARBA00005378"/>
    </source>
</evidence>
<evidence type="ECO:0000313" key="8">
    <source>
        <dbReference type="Proteomes" id="UP000011185"/>
    </source>
</evidence>
<keyword evidence="8" id="KW-1185">Reference proteome</keyword>
<protein>
    <submittedName>
        <fullName evidence="7">Replication factor C, subunit RFC5</fullName>
        <ecNumber evidence="7">2.7.7.7</ecNumber>
    </submittedName>
</protein>
<dbReference type="GO" id="GO:0006272">
    <property type="term" value="P:leading strand elongation"/>
    <property type="evidence" value="ECO:0007669"/>
    <property type="project" value="EnsemblFungi"/>
</dbReference>
<keyword evidence="3" id="KW-0235">DNA replication</keyword>
<comment type="subcellular location">
    <subcellularLocation>
        <location evidence="1">Nucleus</location>
    </subcellularLocation>
</comment>
<evidence type="ECO:0000256" key="3">
    <source>
        <dbReference type="ARBA" id="ARBA00022705"/>
    </source>
</evidence>
<dbReference type="GO" id="GO:0003689">
    <property type="term" value="F:DNA clamp loader activity"/>
    <property type="evidence" value="ECO:0007669"/>
    <property type="project" value="EnsemblFungi"/>
</dbReference>
<dbReference type="SMART" id="SM00382">
    <property type="entry name" value="AAA"/>
    <property type="match status" value="1"/>
</dbReference>
<dbReference type="GO" id="GO:0031390">
    <property type="term" value="C:Ctf18 RFC-like complex"/>
    <property type="evidence" value="ECO:0007669"/>
    <property type="project" value="EnsemblFungi"/>
</dbReference>
<dbReference type="Gene3D" id="3.40.50.300">
    <property type="entry name" value="P-loop containing nucleotide triphosphate hydrolases"/>
    <property type="match status" value="1"/>
</dbReference>
<evidence type="ECO:0000259" key="6">
    <source>
        <dbReference type="SMART" id="SM00382"/>
    </source>
</evidence>
<dbReference type="EMBL" id="JH993939">
    <property type="protein sequence ID" value="ELQ75611.1"/>
    <property type="molecule type" value="Genomic_DNA"/>
</dbReference>
<dbReference type="GO" id="GO:0016887">
    <property type="term" value="F:ATP hydrolysis activity"/>
    <property type="evidence" value="ECO:0007669"/>
    <property type="project" value="EnsemblFungi"/>
</dbReference>
<organism evidence="7 8">
    <name type="scientific">Trachipleistophora hominis</name>
    <name type="common">Microsporidian parasite</name>
    <dbReference type="NCBI Taxonomy" id="72359"/>
    <lineage>
        <taxon>Eukaryota</taxon>
        <taxon>Fungi</taxon>
        <taxon>Fungi incertae sedis</taxon>
        <taxon>Microsporidia</taxon>
        <taxon>Pleistophoridae</taxon>
        <taxon>Trachipleistophora</taxon>
    </lineage>
</organism>
<dbReference type="InParanoid" id="L7JX32"/>
<dbReference type="GO" id="GO:0005663">
    <property type="term" value="C:DNA replication factor C complex"/>
    <property type="evidence" value="ECO:0007669"/>
    <property type="project" value="EnsemblFungi"/>
</dbReference>
<dbReference type="Proteomes" id="UP000011185">
    <property type="component" value="Unassembled WGS sequence"/>
</dbReference>
<dbReference type="InterPro" id="IPR050238">
    <property type="entry name" value="DNA_Rep/Repair_Clamp_Loader"/>
</dbReference>
<dbReference type="Pfam" id="PF00004">
    <property type="entry name" value="AAA"/>
    <property type="match status" value="1"/>
</dbReference>
<feature type="domain" description="AAA+ ATPase" evidence="6">
    <location>
        <begin position="57"/>
        <end position="183"/>
    </location>
</feature>
<proteinExistence type="inferred from homology"/>
<dbReference type="InterPro" id="IPR027417">
    <property type="entry name" value="P-loop_NTPase"/>
</dbReference>
<dbReference type="Gene3D" id="1.10.8.60">
    <property type="match status" value="1"/>
</dbReference>
<dbReference type="GO" id="GO:0031391">
    <property type="term" value="C:Elg1 RFC-like complex"/>
    <property type="evidence" value="ECO:0007669"/>
    <property type="project" value="EnsemblFungi"/>
</dbReference>
<dbReference type="VEuPathDB" id="MicrosporidiaDB:THOM_1422"/>
<dbReference type="InterPro" id="IPR047854">
    <property type="entry name" value="RFC_lid"/>
</dbReference>
<dbReference type="InterPro" id="IPR008921">
    <property type="entry name" value="DNA_pol3_clamp-load_cplx_C"/>
</dbReference>
<reference evidence="7 8" key="1">
    <citation type="journal article" date="2012" name="PLoS Pathog.">
        <title>The genome of the obligate intracellular parasite Trachipleistophora hominis: new insights into microsporidian genome dynamics and reductive evolution.</title>
        <authorList>
            <person name="Heinz E."/>
            <person name="Williams T.A."/>
            <person name="Nakjang S."/>
            <person name="Noel C.J."/>
            <person name="Swan D.C."/>
            <person name="Goldberg A.V."/>
            <person name="Harris S.R."/>
            <person name="Weinmaier T."/>
            <person name="Markert S."/>
            <person name="Becher D."/>
            <person name="Bernhardt J."/>
            <person name="Dagan T."/>
            <person name="Hacker C."/>
            <person name="Lucocq J.M."/>
            <person name="Schweder T."/>
            <person name="Rattei T."/>
            <person name="Hall N."/>
            <person name="Hirt R.P."/>
            <person name="Embley T.M."/>
        </authorList>
    </citation>
    <scope>NUCLEOTIDE SEQUENCE [LARGE SCALE GENOMIC DNA]</scope>
</reference>
<dbReference type="GO" id="GO:0003677">
    <property type="term" value="F:DNA binding"/>
    <property type="evidence" value="ECO:0007669"/>
    <property type="project" value="InterPro"/>
</dbReference>
<evidence type="ECO:0000256" key="1">
    <source>
        <dbReference type="ARBA" id="ARBA00004123"/>
    </source>
</evidence>
<evidence type="ECO:0000313" key="7">
    <source>
        <dbReference type="EMBL" id="ELQ75611.1"/>
    </source>
</evidence>